<dbReference type="PIRSF" id="PIRSF006060">
    <property type="entry name" value="AA_transporter"/>
    <property type="match status" value="1"/>
</dbReference>
<comment type="subcellular location">
    <subcellularLocation>
        <location evidence="1">Membrane</location>
        <topology evidence="1">Multi-pass membrane protein</topology>
    </subcellularLocation>
</comment>
<evidence type="ECO:0000256" key="5">
    <source>
        <dbReference type="SAM" id="MobiDB-lite"/>
    </source>
</evidence>
<dbReference type="Gene3D" id="1.20.1740.10">
    <property type="entry name" value="Amino acid/polyamine transporter I"/>
    <property type="match status" value="1"/>
</dbReference>
<sequence>MNSGGAFDDDAQFKQYAAEATKQGGLTVDGPTRNQRLGRFTVMCLILNRTIGTGIFVGPTKVLQGTGSVGTSIIFWAVGGLVATCGLLVWLEFGLSVPLTLIPGGGGEKRATCRSGGEKNSMKLEFVFHKPLFLTTCMYGIVFIVLGNLSGNAIAFGSYVMTAAGSLNPSKGAVIGLAIFALSACILLHITSRAGGIAMNNAFAVYKVMLLLTIIILGFIKAGGYDLGGGPNAISNLDPKHSFDTQQYNAASYIDSFLYVLYSYSGYKQPFYVLAEISRPRKTFPITCLITMAIVITLFVLTNISYLCVVSKQQQLETSTDMATLFLIHMFGYGTAQRTMAALIATSIFGNILVMTFTAARVKQEIAKEGILPFPLNFATAKTTVLAPLAAKVRRWLRFAGSEDHLEHSPIAALILHWFSSVFLIAVTSMLPPSQSYAFLVYLWALLYVKIERFSHRDWKNVRNFRVWLDGKHSFPWHALIYFSVCGFLLYAVFVRPSPSSPYSKAATGIDWWVVPTIGQSTWLWGLVWYGGLQLVMKKRREYLVVMRFPLIDRDHGSDDQWIQKSEIVTRQWLAMDPTSDASSIDSASPGVDEGRHVNLHLG</sequence>
<dbReference type="InterPro" id="IPR002293">
    <property type="entry name" value="AA/rel_permease1"/>
</dbReference>
<keyword evidence="8" id="KW-1185">Reference proteome</keyword>
<name>A0A5N6L2Q6_9ROSI</name>
<feature type="region of interest" description="Disordered" evidence="5">
    <location>
        <begin position="580"/>
        <end position="603"/>
    </location>
</feature>
<reference evidence="7 8" key="1">
    <citation type="submission" date="2019-06" db="EMBL/GenBank/DDBJ databases">
        <title>A chromosomal-level reference genome of Carpinus fangiana (Coryloideae, Betulaceae).</title>
        <authorList>
            <person name="Yang X."/>
            <person name="Wang Z."/>
            <person name="Zhang L."/>
            <person name="Hao G."/>
            <person name="Liu J."/>
            <person name="Yang Y."/>
        </authorList>
    </citation>
    <scope>NUCLEOTIDE SEQUENCE [LARGE SCALE GENOMIC DNA]</scope>
    <source>
        <strain evidence="7">Cfa_2016G</strain>
        <tissue evidence="7">Leaf</tissue>
    </source>
</reference>
<feature type="transmembrane region" description="Helical" evidence="6">
    <location>
        <begin position="284"/>
        <end position="309"/>
    </location>
</feature>
<evidence type="ECO:0008006" key="9">
    <source>
        <dbReference type="Google" id="ProtNLM"/>
    </source>
</evidence>
<gene>
    <name evidence="7" type="ORF">FH972_025831</name>
</gene>
<dbReference type="InterPro" id="IPR050598">
    <property type="entry name" value="AminoAcid_Transporter"/>
</dbReference>
<feature type="transmembrane region" description="Helical" evidence="6">
    <location>
        <begin position="202"/>
        <end position="220"/>
    </location>
</feature>
<evidence type="ECO:0000256" key="2">
    <source>
        <dbReference type="ARBA" id="ARBA00022692"/>
    </source>
</evidence>
<evidence type="ECO:0000256" key="1">
    <source>
        <dbReference type="ARBA" id="ARBA00004141"/>
    </source>
</evidence>
<keyword evidence="3 6" id="KW-1133">Transmembrane helix</keyword>
<dbReference type="Proteomes" id="UP000327013">
    <property type="component" value="Unassembled WGS sequence"/>
</dbReference>
<feature type="transmembrane region" description="Helical" evidence="6">
    <location>
        <begin position="514"/>
        <end position="533"/>
    </location>
</feature>
<evidence type="ECO:0000313" key="7">
    <source>
        <dbReference type="EMBL" id="KAB8596122.1"/>
    </source>
</evidence>
<dbReference type="OrthoDB" id="2019253at2759"/>
<accession>A0A5N6L2Q6</accession>
<keyword evidence="2 6" id="KW-0812">Transmembrane</keyword>
<feature type="transmembrane region" description="Helical" evidence="6">
    <location>
        <begin position="340"/>
        <end position="360"/>
    </location>
</feature>
<feature type="transmembrane region" description="Helical" evidence="6">
    <location>
        <begin position="172"/>
        <end position="190"/>
    </location>
</feature>
<evidence type="ECO:0000256" key="4">
    <source>
        <dbReference type="ARBA" id="ARBA00023136"/>
    </source>
</evidence>
<protein>
    <recommendedName>
        <fullName evidence="9">Amino acid permease/ SLC12A domain-containing protein</fullName>
    </recommendedName>
</protein>
<feature type="transmembrane region" description="Helical" evidence="6">
    <location>
        <begin position="69"/>
        <end position="91"/>
    </location>
</feature>
<dbReference type="Pfam" id="PF13520">
    <property type="entry name" value="AA_permease_2"/>
    <property type="match status" value="1"/>
</dbReference>
<proteinExistence type="predicted"/>
<feature type="transmembrane region" description="Helical" evidence="6">
    <location>
        <begin position="132"/>
        <end position="160"/>
    </location>
</feature>
<dbReference type="PANTHER" id="PTHR11785:SF382">
    <property type="entry name" value="LOW-AFFINITY METHIONINE PERMEASE"/>
    <property type="match status" value="1"/>
</dbReference>
<comment type="caution">
    <text evidence="7">The sequence shown here is derived from an EMBL/GenBank/DDBJ whole genome shotgun (WGS) entry which is preliminary data.</text>
</comment>
<dbReference type="EMBL" id="VIBQ01000070">
    <property type="protein sequence ID" value="KAB8596122.1"/>
    <property type="molecule type" value="Genomic_DNA"/>
</dbReference>
<dbReference type="PANTHER" id="PTHR11785">
    <property type="entry name" value="AMINO ACID TRANSPORTER"/>
    <property type="match status" value="1"/>
</dbReference>
<dbReference type="GO" id="GO:0015179">
    <property type="term" value="F:L-amino acid transmembrane transporter activity"/>
    <property type="evidence" value="ECO:0007669"/>
    <property type="project" value="TreeGrafter"/>
</dbReference>
<feature type="transmembrane region" description="Helical" evidence="6">
    <location>
        <begin position="475"/>
        <end position="494"/>
    </location>
</feature>
<evidence type="ECO:0000256" key="6">
    <source>
        <dbReference type="SAM" id="Phobius"/>
    </source>
</evidence>
<feature type="transmembrane region" description="Helical" evidence="6">
    <location>
        <begin position="40"/>
        <end position="57"/>
    </location>
</feature>
<organism evidence="7 8">
    <name type="scientific">Carpinus fangiana</name>
    <dbReference type="NCBI Taxonomy" id="176857"/>
    <lineage>
        <taxon>Eukaryota</taxon>
        <taxon>Viridiplantae</taxon>
        <taxon>Streptophyta</taxon>
        <taxon>Embryophyta</taxon>
        <taxon>Tracheophyta</taxon>
        <taxon>Spermatophyta</taxon>
        <taxon>Magnoliopsida</taxon>
        <taxon>eudicotyledons</taxon>
        <taxon>Gunneridae</taxon>
        <taxon>Pentapetalae</taxon>
        <taxon>rosids</taxon>
        <taxon>fabids</taxon>
        <taxon>Fagales</taxon>
        <taxon>Betulaceae</taxon>
        <taxon>Carpinus</taxon>
    </lineage>
</organism>
<evidence type="ECO:0000256" key="3">
    <source>
        <dbReference type="ARBA" id="ARBA00022989"/>
    </source>
</evidence>
<evidence type="ECO:0000313" key="8">
    <source>
        <dbReference type="Proteomes" id="UP000327013"/>
    </source>
</evidence>
<dbReference type="AlphaFoldDB" id="A0A5N6L2Q6"/>
<keyword evidence="4 6" id="KW-0472">Membrane</keyword>
<dbReference type="GO" id="GO:0016020">
    <property type="term" value="C:membrane"/>
    <property type="evidence" value="ECO:0007669"/>
    <property type="project" value="UniProtKB-SubCell"/>
</dbReference>